<feature type="domain" description="SET" evidence="2">
    <location>
        <begin position="40"/>
        <end position="166"/>
    </location>
</feature>
<dbReference type="PROSITE" id="PS50280">
    <property type="entry name" value="SET"/>
    <property type="match status" value="1"/>
</dbReference>
<dbReference type="Proteomes" id="UP000031668">
    <property type="component" value="Unassembled WGS sequence"/>
</dbReference>
<dbReference type="EMBL" id="JWZT01004110">
    <property type="protein sequence ID" value="KII64767.1"/>
    <property type="molecule type" value="Genomic_DNA"/>
</dbReference>
<name>A0A0C2MSU1_THEKT</name>
<keyword evidence="1" id="KW-0156">Chromatin regulator</keyword>
<keyword evidence="4" id="KW-1185">Reference proteome</keyword>
<accession>A0A0C2MSU1</accession>
<reference evidence="3 4" key="1">
    <citation type="journal article" date="2014" name="Genome Biol. Evol.">
        <title>The genome of the myxosporean Thelohanellus kitauei shows adaptations to nutrient acquisition within its fish host.</title>
        <authorList>
            <person name="Yang Y."/>
            <person name="Xiong J."/>
            <person name="Zhou Z."/>
            <person name="Huo F."/>
            <person name="Miao W."/>
            <person name="Ran C."/>
            <person name="Liu Y."/>
            <person name="Zhang J."/>
            <person name="Feng J."/>
            <person name="Wang M."/>
            <person name="Wang M."/>
            <person name="Wang L."/>
            <person name="Yao B."/>
        </authorList>
    </citation>
    <scope>NUCLEOTIDE SEQUENCE [LARGE SCALE GENOMIC DNA]</scope>
    <source>
        <strain evidence="3">Wuqing</strain>
    </source>
</reference>
<comment type="caution">
    <text evidence="3">The sequence shown here is derived from an EMBL/GenBank/DDBJ whole genome shotgun (WGS) entry which is preliminary data.</text>
</comment>
<dbReference type="CDD" id="cd10529">
    <property type="entry name" value="SET_SETD5-like"/>
    <property type="match status" value="1"/>
</dbReference>
<dbReference type="PANTHER" id="PTHR46462:SF3">
    <property type="entry name" value="UPSET, ISOFORM A"/>
    <property type="match status" value="1"/>
</dbReference>
<dbReference type="InterPro" id="IPR046341">
    <property type="entry name" value="SET_dom_sf"/>
</dbReference>
<evidence type="ECO:0000313" key="4">
    <source>
        <dbReference type="Proteomes" id="UP000031668"/>
    </source>
</evidence>
<protein>
    <recommendedName>
        <fullName evidence="2">SET domain-containing protein</fullName>
    </recommendedName>
</protein>
<dbReference type="AlphaFoldDB" id="A0A0C2MSU1"/>
<dbReference type="GO" id="GO:0034967">
    <property type="term" value="C:Set3 complex"/>
    <property type="evidence" value="ECO:0007669"/>
    <property type="project" value="TreeGrafter"/>
</dbReference>
<dbReference type="PANTHER" id="PTHR46462">
    <property type="entry name" value="UPSET, ISOFORM A"/>
    <property type="match status" value="1"/>
</dbReference>
<organism evidence="3 4">
    <name type="scientific">Thelohanellus kitauei</name>
    <name type="common">Myxosporean</name>
    <dbReference type="NCBI Taxonomy" id="669202"/>
    <lineage>
        <taxon>Eukaryota</taxon>
        <taxon>Metazoa</taxon>
        <taxon>Cnidaria</taxon>
        <taxon>Myxozoa</taxon>
        <taxon>Myxosporea</taxon>
        <taxon>Bivalvulida</taxon>
        <taxon>Platysporina</taxon>
        <taxon>Myxobolidae</taxon>
        <taxon>Thelohanellus</taxon>
    </lineage>
</organism>
<gene>
    <name evidence="3" type="ORF">RF11_13742</name>
</gene>
<dbReference type="GO" id="GO:0006355">
    <property type="term" value="P:regulation of DNA-templated transcription"/>
    <property type="evidence" value="ECO:0007669"/>
    <property type="project" value="TreeGrafter"/>
</dbReference>
<evidence type="ECO:0000259" key="2">
    <source>
        <dbReference type="PROSITE" id="PS50280"/>
    </source>
</evidence>
<dbReference type="GO" id="GO:0070210">
    <property type="term" value="C:Rpd3L-Expanded complex"/>
    <property type="evidence" value="ECO:0007669"/>
    <property type="project" value="TreeGrafter"/>
</dbReference>
<proteinExistence type="predicted"/>
<dbReference type="InterPro" id="IPR001214">
    <property type="entry name" value="SET_dom"/>
</dbReference>
<sequence>MNGSQEKDDIECICHSKIFQLLKSQAYSDADKFEEHKKNKNCQTFTLKTGQKVFLGIIQILKCAKLISDDKFVCEMKGELHIFNDCSYIQSNYNAYSSFIYNFNLFGQTLTLDARTSTHISRYIRRSCQPNCRILCSNFDEASKVRVFLCSNQSINNLEEITIGVDRNEYLFQNSKSGSRHHWQRYDYSSSMVCVCNSDKTNHPDLCSVRSIRNIIRSYKNQKSKNSPAVIDDVQIYVK</sequence>
<dbReference type="SUPFAM" id="SSF82199">
    <property type="entry name" value="SET domain"/>
    <property type="match status" value="1"/>
</dbReference>
<dbReference type="OrthoDB" id="1928087at2759"/>
<dbReference type="GO" id="GO:0006325">
    <property type="term" value="P:chromatin organization"/>
    <property type="evidence" value="ECO:0007669"/>
    <property type="project" value="UniProtKB-KW"/>
</dbReference>
<evidence type="ECO:0000313" key="3">
    <source>
        <dbReference type="EMBL" id="KII64767.1"/>
    </source>
</evidence>
<dbReference type="Gene3D" id="2.170.270.10">
    <property type="entry name" value="SET domain"/>
    <property type="match status" value="1"/>
</dbReference>
<dbReference type="Pfam" id="PF00856">
    <property type="entry name" value="SET"/>
    <property type="match status" value="1"/>
</dbReference>
<evidence type="ECO:0000256" key="1">
    <source>
        <dbReference type="ARBA" id="ARBA00022853"/>
    </source>
</evidence>